<reference evidence="1 2" key="1">
    <citation type="journal article" date="2013" name="Genome Announc.">
        <title>Draft Genome Sequence of Sphingobium quisquiliarum Strain P25T, a Novel Hexachlorocyclohexane (HCH)-Degrading Bacterium Isolated from an HCH Dumpsite.</title>
        <authorList>
            <person name="Kumar Singh A."/>
            <person name="Sangwan N."/>
            <person name="Sharma A."/>
            <person name="Gupta V."/>
            <person name="Khurana J.P."/>
            <person name="Lal R."/>
        </authorList>
    </citation>
    <scope>NUCLEOTIDE SEQUENCE [LARGE SCALE GENOMIC DNA]</scope>
    <source>
        <strain evidence="1 2">P25</strain>
    </source>
</reference>
<dbReference type="PATRIC" id="fig|1329909.3.peg.1130"/>
<evidence type="ECO:0000313" key="2">
    <source>
        <dbReference type="Proteomes" id="UP000015525"/>
    </source>
</evidence>
<organism evidence="1 2">
    <name type="scientific">Sphingobium quisquiliarum P25</name>
    <dbReference type="NCBI Taxonomy" id="1329909"/>
    <lineage>
        <taxon>Bacteria</taxon>
        <taxon>Pseudomonadati</taxon>
        <taxon>Pseudomonadota</taxon>
        <taxon>Alphaproteobacteria</taxon>
        <taxon>Sphingomonadales</taxon>
        <taxon>Sphingomonadaceae</taxon>
        <taxon>Sphingobium</taxon>
    </lineage>
</organism>
<protein>
    <submittedName>
        <fullName evidence="1">Uncharacterized protein</fullName>
    </submittedName>
</protein>
<proteinExistence type="predicted"/>
<comment type="caution">
    <text evidence="1">The sequence shown here is derived from an EMBL/GenBank/DDBJ whole genome shotgun (WGS) entry which is preliminary data.</text>
</comment>
<dbReference type="Proteomes" id="UP000015525">
    <property type="component" value="Unassembled WGS sequence"/>
</dbReference>
<name>T0HBB5_9SPHN</name>
<sequence>MPGCERRCSALPVLTYQFRLIARSGGLKWAKFNRRGGVLLAAYLIWTDGKKQPIK</sequence>
<evidence type="ECO:0000313" key="1">
    <source>
        <dbReference type="EMBL" id="EQB09418.1"/>
    </source>
</evidence>
<gene>
    <name evidence="1" type="ORF">L288_05885</name>
</gene>
<keyword evidence="2" id="KW-1185">Reference proteome</keyword>
<dbReference type="EMBL" id="ATHO01000051">
    <property type="protein sequence ID" value="EQB09418.1"/>
    <property type="molecule type" value="Genomic_DNA"/>
</dbReference>
<accession>T0HBB5</accession>
<dbReference type="AlphaFoldDB" id="T0HBB5"/>